<organism evidence="2 3">
    <name type="scientific">Catenaria anguillulae PL171</name>
    <dbReference type="NCBI Taxonomy" id="765915"/>
    <lineage>
        <taxon>Eukaryota</taxon>
        <taxon>Fungi</taxon>
        <taxon>Fungi incertae sedis</taxon>
        <taxon>Blastocladiomycota</taxon>
        <taxon>Blastocladiomycetes</taxon>
        <taxon>Blastocladiales</taxon>
        <taxon>Catenariaceae</taxon>
        <taxon>Catenaria</taxon>
    </lineage>
</organism>
<feature type="region of interest" description="Disordered" evidence="1">
    <location>
        <begin position="148"/>
        <end position="177"/>
    </location>
</feature>
<evidence type="ECO:0000256" key="1">
    <source>
        <dbReference type="SAM" id="MobiDB-lite"/>
    </source>
</evidence>
<reference evidence="2 3" key="1">
    <citation type="submission" date="2016-07" db="EMBL/GenBank/DDBJ databases">
        <title>Pervasive Adenine N6-methylation of Active Genes in Fungi.</title>
        <authorList>
            <consortium name="DOE Joint Genome Institute"/>
            <person name="Mondo S.J."/>
            <person name="Dannebaum R.O."/>
            <person name="Kuo R.C."/>
            <person name="Labutti K."/>
            <person name="Haridas S."/>
            <person name="Kuo A."/>
            <person name="Salamov A."/>
            <person name="Ahrendt S.R."/>
            <person name="Lipzen A."/>
            <person name="Sullivan W."/>
            <person name="Andreopoulos W.B."/>
            <person name="Clum A."/>
            <person name="Lindquist E."/>
            <person name="Daum C."/>
            <person name="Ramamoorthy G.K."/>
            <person name="Gryganskyi A."/>
            <person name="Culley D."/>
            <person name="Magnuson J.K."/>
            <person name="James T.Y."/>
            <person name="O'Malley M.A."/>
            <person name="Stajich J.E."/>
            <person name="Spatafora J.W."/>
            <person name="Visel A."/>
            <person name="Grigoriev I.V."/>
        </authorList>
    </citation>
    <scope>NUCLEOTIDE SEQUENCE [LARGE SCALE GENOMIC DNA]</scope>
    <source>
        <strain evidence="2 3">PL171</strain>
    </source>
</reference>
<gene>
    <name evidence="2" type="ORF">BCR44DRAFT_1294370</name>
</gene>
<comment type="caution">
    <text evidence="2">The sequence shown here is derived from an EMBL/GenBank/DDBJ whole genome shotgun (WGS) entry which is preliminary data.</text>
</comment>
<sequence length="177" mass="19508">MRAIKNSKLIVYMCAYLHSCSHCGPSEHIDSCLHQDRLGKAVCPCLWRHVAHRYRECVNGCSSISVYSCTHACIHVYVYPDIIWLVPCHTQCHPHTRDPCQKVPATAKVASQKTLYISSDHQPKPHLEQSTLNTLPCRLALPLNVPAVPTHSPPRAGGGGGAHSSRIKCSRADTQPS</sequence>
<protein>
    <submittedName>
        <fullName evidence="2">Uncharacterized protein</fullName>
    </submittedName>
</protein>
<evidence type="ECO:0000313" key="2">
    <source>
        <dbReference type="EMBL" id="ORZ38490.1"/>
    </source>
</evidence>
<name>A0A1Y2HV62_9FUNG</name>
<accession>A0A1Y2HV62</accession>
<evidence type="ECO:0000313" key="3">
    <source>
        <dbReference type="Proteomes" id="UP000193411"/>
    </source>
</evidence>
<proteinExistence type="predicted"/>
<dbReference type="AlphaFoldDB" id="A0A1Y2HV62"/>
<dbReference type="Proteomes" id="UP000193411">
    <property type="component" value="Unassembled WGS sequence"/>
</dbReference>
<dbReference type="EMBL" id="MCFL01000008">
    <property type="protein sequence ID" value="ORZ38490.1"/>
    <property type="molecule type" value="Genomic_DNA"/>
</dbReference>
<keyword evidence="3" id="KW-1185">Reference proteome</keyword>